<dbReference type="GO" id="GO:0071555">
    <property type="term" value="P:cell wall organization"/>
    <property type="evidence" value="ECO:0007669"/>
    <property type="project" value="UniProtKB-KW"/>
</dbReference>
<reference evidence="18 19" key="1">
    <citation type="journal article" date="2018" name="Microbiome">
        <title>Fine metagenomic profile of the Mediterranean stratified and mixed water columns revealed by assembly and recruitment.</title>
        <authorList>
            <person name="Haro-Moreno J.M."/>
            <person name="Lopez-Perez M."/>
            <person name="De La Torre J.R."/>
            <person name="Picazo A."/>
            <person name="Camacho A."/>
            <person name="Rodriguez-Valera F."/>
        </authorList>
    </citation>
    <scope>NUCLEOTIDE SEQUENCE [LARGE SCALE GENOMIC DNA]</scope>
    <source>
        <strain evidence="18">MED-G82</strain>
    </source>
</reference>
<evidence type="ECO:0000256" key="1">
    <source>
        <dbReference type="ARBA" id="ARBA00004167"/>
    </source>
</evidence>
<keyword evidence="6" id="KW-0645">Protease</keyword>
<dbReference type="EC" id="3.4.16.4" evidence="14"/>
<dbReference type="GO" id="GO:0005886">
    <property type="term" value="C:plasma membrane"/>
    <property type="evidence" value="ECO:0007669"/>
    <property type="project" value="UniProtKB-SubCell"/>
</dbReference>
<dbReference type="InterPro" id="IPR005311">
    <property type="entry name" value="PBP_dimer"/>
</dbReference>
<dbReference type="Gene3D" id="3.40.710.10">
    <property type="entry name" value="DD-peptidase/beta-lactamase superfamily"/>
    <property type="match status" value="1"/>
</dbReference>
<keyword evidence="12 15" id="KW-0472">Membrane</keyword>
<evidence type="ECO:0000256" key="11">
    <source>
        <dbReference type="ARBA" id="ARBA00022989"/>
    </source>
</evidence>
<dbReference type="InterPro" id="IPR012338">
    <property type="entry name" value="Beta-lactam/transpept-like"/>
</dbReference>
<evidence type="ECO:0000256" key="7">
    <source>
        <dbReference type="ARBA" id="ARBA00022692"/>
    </source>
</evidence>
<keyword evidence="11 15" id="KW-1133">Transmembrane helix</keyword>
<dbReference type="GO" id="GO:0009002">
    <property type="term" value="F:serine-type D-Ala-D-Ala carboxypeptidase activity"/>
    <property type="evidence" value="ECO:0007669"/>
    <property type="project" value="UniProtKB-EC"/>
</dbReference>
<keyword evidence="9" id="KW-0133">Cell shape</keyword>
<dbReference type="SUPFAM" id="SSF56519">
    <property type="entry name" value="Penicillin binding protein dimerisation domain"/>
    <property type="match status" value="1"/>
</dbReference>
<evidence type="ECO:0000259" key="16">
    <source>
        <dbReference type="Pfam" id="PF00905"/>
    </source>
</evidence>
<evidence type="ECO:0000256" key="10">
    <source>
        <dbReference type="ARBA" id="ARBA00022984"/>
    </source>
</evidence>
<evidence type="ECO:0000256" key="12">
    <source>
        <dbReference type="ARBA" id="ARBA00023136"/>
    </source>
</evidence>
<evidence type="ECO:0000256" key="13">
    <source>
        <dbReference type="ARBA" id="ARBA00023316"/>
    </source>
</evidence>
<feature type="transmembrane region" description="Helical" evidence="15">
    <location>
        <begin position="18"/>
        <end position="36"/>
    </location>
</feature>
<dbReference type="Pfam" id="PF00905">
    <property type="entry name" value="Transpeptidase"/>
    <property type="match status" value="1"/>
</dbReference>
<evidence type="ECO:0000256" key="3">
    <source>
        <dbReference type="ARBA" id="ARBA00022475"/>
    </source>
</evidence>
<keyword evidence="13" id="KW-0961">Cell wall biogenesis/degradation</keyword>
<keyword evidence="7 15" id="KW-0812">Transmembrane</keyword>
<feature type="domain" description="Penicillin-binding protein transpeptidase" evidence="16">
    <location>
        <begin position="274"/>
        <end position="606"/>
    </location>
</feature>
<dbReference type="EMBL" id="QOPE01000035">
    <property type="protein sequence ID" value="RCL39826.1"/>
    <property type="molecule type" value="Genomic_DNA"/>
</dbReference>
<keyword evidence="4" id="KW-0997">Cell inner membrane</keyword>
<dbReference type="NCBIfam" id="TIGR03423">
    <property type="entry name" value="pbp2_mrdA"/>
    <property type="match status" value="1"/>
</dbReference>
<dbReference type="InterPro" id="IPR036138">
    <property type="entry name" value="PBP_dimer_sf"/>
</dbReference>
<keyword evidence="5" id="KW-0121">Carboxypeptidase</keyword>
<gene>
    <name evidence="18" type="primary">mrdA</name>
    <name evidence="18" type="ORF">DBW96_04115</name>
</gene>
<name>A0A368BSY9_9GAMM</name>
<dbReference type="InterPro" id="IPR017790">
    <property type="entry name" value="Penicillin-binding_protein_2"/>
</dbReference>
<evidence type="ECO:0000256" key="8">
    <source>
        <dbReference type="ARBA" id="ARBA00022801"/>
    </source>
</evidence>
<dbReference type="PANTHER" id="PTHR30627">
    <property type="entry name" value="PEPTIDOGLYCAN D,D-TRANSPEPTIDASE"/>
    <property type="match status" value="1"/>
</dbReference>
<evidence type="ECO:0000313" key="19">
    <source>
        <dbReference type="Proteomes" id="UP000253307"/>
    </source>
</evidence>
<dbReference type="SUPFAM" id="SSF56601">
    <property type="entry name" value="beta-lactamase/transpeptidase-like"/>
    <property type="match status" value="1"/>
</dbReference>
<dbReference type="Pfam" id="PF03717">
    <property type="entry name" value="PBP_dimer"/>
    <property type="match status" value="1"/>
</dbReference>
<evidence type="ECO:0000256" key="2">
    <source>
        <dbReference type="ARBA" id="ARBA00004236"/>
    </source>
</evidence>
<sequence length="612" mass="68846">MDFHERQLERQSFSQRSLLVASLLLIFIVVILFRTFSLQISNFTEFDEASLNNRTYSVPVQPLRGEILDRNGEVISENIATFDLVTTPRDIKDVDAFIEKIEKIIDLDKDEIDLYIKNFNSKAFFNRELVLKKNLSEIEIARFEVRGFEHKEAFVGKRFRRISRYDEILSHVLGYTGGARENNLDEQNRFRSNSWRDAVFSYANGLIEGKAGLEKTYNQSLTGTFGIKQFEVDARGRLVKELSYTPPINGENILTTLDIDAQKVAANQLGKRKGSIVVVDVETGGIVAIYSYPTFSVNKMANGISQLDYEDLINDPDKPFFDRSVAGRYPPASTIKPLVGIHALNRGQISWTTKIDDPGFFELPEDGRIFRSWGEIAHGLINLNQALIRSSNTFFFNLAYNSGINELADDFEKFGFGSTVCVDCILEDGGLVPRPQWKMNNLNFGWFKGDTVNIGVGQGYISATPIQLAHYTAALANKGIKKPLFLNNSLSGKVPSSEIELENFNQRDWRLLHKAMESVVESDYGTARRIRDQKDFLIAAKTGTGEIISLDSREEYERIREDQGLRDHAIIVAFAPAEKPKYAVSVIIENGESGGSVAGPVALSILKELLKE</sequence>
<dbReference type="GO" id="GO:0008658">
    <property type="term" value="F:penicillin binding"/>
    <property type="evidence" value="ECO:0007669"/>
    <property type="project" value="UniProtKB-UniRule"/>
</dbReference>
<organism evidence="18 19">
    <name type="scientific">SAR86 cluster bacterium</name>
    <dbReference type="NCBI Taxonomy" id="2030880"/>
    <lineage>
        <taxon>Bacteria</taxon>
        <taxon>Pseudomonadati</taxon>
        <taxon>Pseudomonadota</taxon>
        <taxon>Gammaproteobacteria</taxon>
        <taxon>SAR86 cluster</taxon>
    </lineage>
</organism>
<evidence type="ECO:0000259" key="17">
    <source>
        <dbReference type="Pfam" id="PF03717"/>
    </source>
</evidence>
<dbReference type="AlphaFoldDB" id="A0A368BSY9"/>
<dbReference type="InterPro" id="IPR050515">
    <property type="entry name" value="Beta-lactam/transpept"/>
</dbReference>
<dbReference type="PANTHER" id="PTHR30627:SF2">
    <property type="entry name" value="PEPTIDOGLYCAN D,D-TRANSPEPTIDASE MRDA"/>
    <property type="match status" value="1"/>
</dbReference>
<comment type="subcellular location">
    <subcellularLocation>
        <location evidence="2">Cell membrane</location>
    </subcellularLocation>
    <subcellularLocation>
        <location evidence="1">Membrane</location>
        <topology evidence="1">Single-pass membrane protein</topology>
    </subcellularLocation>
</comment>
<evidence type="ECO:0000256" key="15">
    <source>
        <dbReference type="SAM" id="Phobius"/>
    </source>
</evidence>
<dbReference type="InterPro" id="IPR001460">
    <property type="entry name" value="PCN-bd_Tpept"/>
</dbReference>
<keyword evidence="8" id="KW-0378">Hydrolase</keyword>
<comment type="caution">
    <text evidence="18">The sequence shown here is derived from an EMBL/GenBank/DDBJ whole genome shotgun (WGS) entry which is preliminary data.</text>
</comment>
<proteinExistence type="predicted"/>
<protein>
    <recommendedName>
        <fullName evidence="14">Penicillin-binding protein 2</fullName>
        <ecNumber evidence="14">3.4.16.4</ecNumber>
    </recommendedName>
</protein>
<dbReference type="Proteomes" id="UP000253307">
    <property type="component" value="Unassembled WGS sequence"/>
</dbReference>
<evidence type="ECO:0000256" key="14">
    <source>
        <dbReference type="NCBIfam" id="TIGR03423"/>
    </source>
</evidence>
<dbReference type="GO" id="GO:0008360">
    <property type="term" value="P:regulation of cell shape"/>
    <property type="evidence" value="ECO:0007669"/>
    <property type="project" value="UniProtKB-KW"/>
</dbReference>
<evidence type="ECO:0000313" key="18">
    <source>
        <dbReference type="EMBL" id="RCL39826.1"/>
    </source>
</evidence>
<keyword evidence="10" id="KW-0573">Peptidoglycan synthesis</keyword>
<evidence type="ECO:0000256" key="6">
    <source>
        <dbReference type="ARBA" id="ARBA00022670"/>
    </source>
</evidence>
<feature type="domain" description="Penicillin-binding protein dimerisation" evidence="17">
    <location>
        <begin position="60"/>
        <end position="242"/>
    </location>
</feature>
<evidence type="ECO:0000256" key="4">
    <source>
        <dbReference type="ARBA" id="ARBA00022519"/>
    </source>
</evidence>
<accession>A0A368BSY9</accession>
<dbReference type="GO" id="GO:0071972">
    <property type="term" value="F:peptidoglycan L,D-transpeptidase activity"/>
    <property type="evidence" value="ECO:0007669"/>
    <property type="project" value="TreeGrafter"/>
</dbReference>
<keyword evidence="3" id="KW-1003">Cell membrane</keyword>
<evidence type="ECO:0000256" key="5">
    <source>
        <dbReference type="ARBA" id="ARBA00022645"/>
    </source>
</evidence>
<dbReference type="GO" id="GO:0009252">
    <property type="term" value="P:peptidoglycan biosynthetic process"/>
    <property type="evidence" value="ECO:0007669"/>
    <property type="project" value="UniProtKB-UniRule"/>
</dbReference>
<evidence type="ECO:0000256" key="9">
    <source>
        <dbReference type="ARBA" id="ARBA00022960"/>
    </source>
</evidence>
<dbReference type="Gene3D" id="3.90.1310.10">
    <property type="entry name" value="Penicillin-binding protein 2a (Domain 2)"/>
    <property type="match status" value="1"/>
</dbReference>
<dbReference type="GO" id="GO:0006508">
    <property type="term" value="P:proteolysis"/>
    <property type="evidence" value="ECO:0007669"/>
    <property type="project" value="UniProtKB-KW"/>
</dbReference>